<reference evidence="3 4" key="1">
    <citation type="submission" date="2016-03" db="EMBL/GenBank/DDBJ databases">
        <title>Complete genome sequence of Shewanella psychrophila WP2, a deep sea bacterium isolated from west Pacific sediment.</title>
        <authorList>
            <person name="Xu G."/>
            <person name="Jian H."/>
        </authorList>
    </citation>
    <scope>NUCLEOTIDE SEQUENCE [LARGE SCALE GENOMIC DNA]</scope>
    <source>
        <strain evidence="3 4">WP2</strain>
    </source>
</reference>
<dbReference type="EMBL" id="CP014782">
    <property type="protein sequence ID" value="AQS39585.1"/>
    <property type="molecule type" value="Genomic_DNA"/>
</dbReference>
<organism evidence="3 4">
    <name type="scientific">Shewanella psychrophila</name>
    <dbReference type="NCBI Taxonomy" id="225848"/>
    <lineage>
        <taxon>Bacteria</taxon>
        <taxon>Pseudomonadati</taxon>
        <taxon>Pseudomonadota</taxon>
        <taxon>Gammaproteobacteria</taxon>
        <taxon>Alteromonadales</taxon>
        <taxon>Shewanellaceae</taxon>
        <taxon>Shewanella</taxon>
    </lineage>
</organism>
<evidence type="ECO:0000256" key="1">
    <source>
        <dbReference type="SAM" id="MobiDB-lite"/>
    </source>
</evidence>
<dbReference type="KEGG" id="spsw:Sps_04500"/>
<evidence type="ECO:0000313" key="4">
    <source>
        <dbReference type="Proteomes" id="UP000189545"/>
    </source>
</evidence>
<protein>
    <submittedName>
        <fullName evidence="3">Uncharacterized protein</fullName>
    </submittedName>
</protein>
<feature type="region of interest" description="Disordered" evidence="1">
    <location>
        <begin position="21"/>
        <end position="44"/>
    </location>
</feature>
<proteinExistence type="predicted"/>
<sequence>MKKSLIALLLASITMVGCASSGSSGSSTPEFDGDPGFEFDPGYAPEIVDPEFGLDPDGVDPDFGVKPDQTDPDFEHVDPDFGHGPTDDVATSTPLDVTFSINGNGAIVISSDAMMHDFVTVYRFHDHENGSVTITDRNGVTVASGTKDDSGRIVVTTYLGRSIVIDSDGSLVIPDNGRPLLPGADIQGRDLTVQVDSGGYITFKSGDFSFAVQGYRIAWSPPFESTIYIYHAETEEKIAQADKNKDGSYTFQGRNGRRVNVDKDGNVKIYPLPGIPAKSEFQAKATKLSTEQKSQLKQLKHKMKQLNLKQVKR</sequence>
<feature type="chain" id="PRO_5013091419" evidence="2">
    <location>
        <begin position="20"/>
        <end position="313"/>
    </location>
</feature>
<gene>
    <name evidence="3" type="ORF">Sps_04500</name>
</gene>
<dbReference type="AlphaFoldDB" id="A0A1S6HVK0"/>
<keyword evidence="4" id="KW-1185">Reference proteome</keyword>
<dbReference type="RefSeq" id="WP_077754465.1">
    <property type="nucleotide sequence ID" value="NZ_CP014782.1"/>
</dbReference>
<evidence type="ECO:0000256" key="2">
    <source>
        <dbReference type="SAM" id="SignalP"/>
    </source>
</evidence>
<dbReference type="OrthoDB" id="5862406at2"/>
<name>A0A1S6HVK0_9GAMM</name>
<feature type="signal peptide" evidence="2">
    <location>
        <begin position="1"/>
        <end position="19"/>
    </location>
</feature>
<accession>A0A1S6HVK0</accession>
<dbReference type="Proteomes" id="UP000189545">
    <property type="component" value="Chromosome"/>
</dbReference>
<dbReference type="PROSITE" id="PS51257">
    <property type="entry name" value="PROKAR_LIPOPROTEIN"/>
    <property type="match status" value="1"/>
</dbReference>
<evidence type="ECO:0000313" key="3">
    <source>
        <dbReference type="EMBL" id="AQS39585.1"/>
    </source>
</evidence>
<keyword evidence="2" id="KW-0732">Signal</keyword>
<dbReference type="SUPFAM" id="SSF82171">
    <property type="entry name" value="DPP6 N-terminal domain-like"/>
    <property type="match status" value="1"/>
</dbReference>